<feature type="compositionally biased region" description="Polar residues" evidence="4">
    <location>
        <begin position="423"/>
        <end position="436"/>
    </location>
</feature>
<dbReference type="GO" id="GO:0004860">
    <property type="term" value="F:protein kinase inhibitor activity"/>
    <property type="evidence" value="ECO:0007669"/>
    <property type="project" value="TreeGrafter"/>
</dbReference>
<organism evidence="5 6">
    <name type="scientific">Dreissena polymorpha</name>
    <name type="common">Zebra mussel</name>
    <name type="synonym">Mytilus polymorpha</name>
    <dbReference type="NCBI Taxonomy" id="45954"/>
    <lineage>
        <taxon>Eukaryota</taxon>
        <taxon>Metazoa</taxon>
        <taxon>Spiralia</taxon>
        <taxon>Lophotrochozoa</taxon>
        <taxon>Mollusca</taxon>
        <taxon>Bivalvia</taxon>
        <taxon>Autobranchia</taxon>
        <taxon>Heteroconchia</taxon>
        <taxon>Euheterodonta</taxon>
        <taxon>Imparidentia</taxon>
        <taxon>Neoheterodontei</taxon>
        <taxon>Myida</taxon>
        <taxon>Dreissenoidea</taxon>
        <taxon>Dreissenidae</taxon>
        <taxon>Dreissena</taxon>
    </lineage>
</organism>
<dbReference type="Pfam" id="PF05276">
    <property type="entry name" value="SH3BP5"/>
    <property type="match status" value="1"/>
</dbReference>
<gene>
    <name evidence="5" type="ORF">DPMN_194785</name>
</gene>
<feature type="region of interest" description="Disordered" evidence="4">
    <location>
        <begin position="248"/>
        <end position="271"/>
    </location>
</feature>
<dbReference type="GO" id="GO:0005737">
    <property type="term" value="C:cytoplasm"/>
    <property type="evidence" value="ECO:0007669"/>
    <property type="project" value="TreeGrafter"/>
</dbReference>
<evidence type="ECO:0000256" key="4">
    <source>
        <dbReference type="SAM" id="MobiDB-lite"/>
    </source>
</evidence>
<evidence type="ECO:0000256" key="3">
    <source>
        <dbReference type="SAM" id="Coils"/>
    </source>
</evidence>
<comment type="similarity">
    <text evidence="1">Belongs to the SH3BP5 family.</text>
</comment>
<comment type="caution">
    <text evidence="5">The sequence shown here is derived from an EMBL/GenBank/DDBJ whole genome shotgun (WGS) entry which is preliminary data.</text>
</comment>
<feature type="coiled-coil region" evidence="3">
    <location>
        <begin position="25"/>
        <end position="59"/>
    </location>
</feature>
<dbReference type="EMBL" id="JAIWYP010000023">
    <property type="protein sequence ID" value="KAH3692335.1"/>
    <property type="molecule type" value="Genomic_DNA"/>
</dbReference>
<proteinExistence type="inferred from homology"/>
<feature type="region of interest" description="Disordered" evidence="4">
    <location>
        <begin position="462"/>
        <end position="493"/>
    </location>
</feature>
<sequence>MAAVEGRLSPSYIKEFEEEALDPRIQEELEKLNKASEEINRLELELDDARAAFRQVLTEATHKLDGLGKQLGSCVEKARPYYDARVRSKEVHVETQKAAYMFERACSMHEAAKEMVMLAEQGYMQREDNSDPAWQEMLNHATMKVNDAETERHENEKVHQRMTMRFKEAEDLVQRLQRDLKRSINKSKPYFEMKARLNQMMEDRKKTVINLEESVSATKKSYSDALRNLEEISESIHQKRIEMRNQAELGERGSGVGSESPSPPPMRGKDHVSIDGKSAHIVSSCNIGNSGTTVTSAQFSAGSSSHEFRPPSVIYSSPEKARSASYRQAIEARITSEQDLDNISEDMSVNLSDEFMALPRTSSDEADSVFANKNQNNNGDAIHTRHLQSTKPKKPSSKLKGLILTPVSAGFDPLQATLRISSQRATSQVNHSTQRPVTYPYSHNEKNTRVLPLENRSSNLEAGLKQHHPSPVMELRSPVDLPTPGSGTSGRKLLKVPSMQDFDEGSISDNDSITSGTMLDDDQVEFLTMEFSKQDMLDDERRSNDLNFRRLSLPPSLTHLKSHLRQFSEEKIENNQTNTT</sequence>
<dbReference type="OrthoDB" id="446789at2759"/>
<accession>A0A9D3Y497</accession>
<reference evidence="5" key="2">
    <citation type="submission" date="2020-11" db="EMBL/GenBank/DDBJ databases">
        <authorList>
            <person name="McCartney M.A."/>
            <person name="Auch B."/>
            <person name="Kono T."/>
            <person name="Mallez S."/>
            <person name="Becker A."/>
            <person name="Gohl D.M."/>
            <person name="Silverstein K.A.T."/>
            <person name="Koren S."/>
            <person name="Bechman K.B."/>
            <person name="Herman A."/>
            <person name="Abrahante J.E."/>
            <person name="Garbe J."/>
        </authorList>
    </citation>
    <scope>NUCLEOTIDE SEQUENCE</scope>
    <source>
        <strain evidence="5">Duluth1</strain>
        <tissue evidence="5">Whole animal</tissue>
    </source>
</reference>
<protein>
    <recommendedName>
        <fullName evidence="7">SH3 domain-binding protein 5-like</fullName>
    </recommendedName>
</protein>
<dbReference type="InterPro" id="IPR007940">
    <property type="entry name" value="SH3BP5"/>
</dbReference>
<name>A0A9D3Y497_DREPO</name>
<dbReference type="Proteomes" id="UP000828390">
    <property type="component" value="Unassembled WGS sequence"/>
</dbReference>
<feature type="coiled-coil region" evidence="3">
    <location>
        <begin position="159"/>
        <end position="186"/>
    </location>
</feature>
<feature type="region of interest" description="Disordered" evidence="4">
    <location>
        <begin position="423"/>
        <end position="442"/>
    </location>
</feature>
<evidence type="ECO:0000256" key="2">
    <source>
        <dbReference type="ARBA" id="ARBA00023054"/>
    </source>
</evidence>
<evidence type="ECO:0000313" key="5">
    <source>
        <dbReference type="EMBL" id="KAH3692335.1"/>
    </source>
</evidence>
<dbReference type="AlphaFoldDB" id="A0A9D3Y497"/>
<keyword evidence="2 3" id="KW-0175">Coiled coil</keyword>
<evidence type="ECO:0008006" key="7">
    <source>
        <dbReference type="Google" id="ProtNLM"/>
    </source>
</evidence>
<reference evidence="5" key="1">
    <citation type="journal article" date="2019" name="bioRxiv">
        <title>The Genome of the Zebra Mussel, Dreissena polymorpha: A Resource for Invasive Species Research.</title>
        <authorList>
            <person name="McCartney M.A."/>
            <person name="Auch B."/>
            <person name="Kono T."/>
            <person name="Mallez S."/>
            <person name="Zhang Y."/>
            <person name="Obille A."/>
            <person name="Becker A."/>
            <person name="Abrahante J.E."/>
            <person name="Garbe J."/>
            <person name="Badalamenti J.P."/>
            <person name="Herman A."/>
            <person name="Mangelson H."/>
            <person name="Liachko I."/>
            <person name="Sullivan S."/>
            <person name="Sone E.D."/>
            <person name="Koren S."/>
            <person name="Silverstein K.A.T."/>
            <person name="Beckman K.B."/>
            <person name="Gohl D.M."/>
        </authorList>
    </citation>
    <scope>NUCLEOTIDE SEQUENCE</scope>
    <source>
        <strain evidence="5">Duluth1</strain>
        <tissue evidence="5">Whole animal</tissue>
    </source>
</reference>
<dbReference type="PANTHER" id="PTHR19423:SF1">
    <property type="entry name" value="SH3 DOMAIN-BINDING PROTEIN 5"/>
    <property type="match status" value="1"/>
</dbReference>
<keyword evidence="6" id="KW-1185">Reference proteome</keyword>
<evidence type="ECO:0000313" key="6">
    <source>
        <dbReference type="Proteomes" id="UP000828390"/>
    </source>
</evidence>
<dbReference type="GO" id="GO:0035556">
    <property type="term" value="P:intracellular signal transduction"/>
    <property type="evidence" value="ECO:0007669"/>
    <property type="project" value="InterPro"/>
</dbReference>
<evidence type="ECO:0000256" key="1">
    <source>
        <dbReference type="ARBA" id="ARBA00007796"/>
    </source>
</evidence>
<dbReference type="PANTHER" id="PTHR19423">
    <property type="entry name" value="SH3 DOMAIN-BINDING PROTEIN 5"/>
    <property type="match status" value="1"/>
</dbReference>